<reference evidence="4" key="2">
    <citation type="submission" date="2020-09" db="EMBL/GenBank/DDBJ databases">
        <authorList>
            <person name="Sun Q."/>
            <person name="Ohkuma M."/>
        </authorList>
    </citation>
    <scope>NUCLEOTIDE SEQUENCE</scope>
    <source>
        <strain evidence="4">JCM 4790</strain>
    </source>
</reference>
<feature type="domain" description="Digeranylgeranylglycerophospholipid reductase catalytic" evidence="3">
    <location>
        <begin position="243"/>
        <end position="284"/>
    </location>
</feature>
<dbReference type="InterPro" id="IPR050407">
    <property type="entry name" value="Geranylgeranyl_reductase"/>
</dbReference>
<dbReference type="AlphaFoldDB" id="A0A918NGY7"/>
<keyword evidence="5" id="KW-1185">Reference proteome</keyword>
<dbReference type="SUPFAM" id="SSF51905">
    <property type="entry name" value="FAD/NAD(P)-binding domain"/>
    <property type="match status" value="1"/>
</dbReference>
<dbReference type="Proteomes" id="UP000619244">
    <property type="component" value="Unassembled WGS sequence"/>
</dbReference>
<dbReference type="InterPro" id="IPR011777">
    <property type="entry name" value="Geranylgeranyl_Rdtase_fam"/>
</dbReference>
<dbReference type="InterPro" id="IPR054715">
    <property type="entry name" value="GGR_cat"/>
</dbReference>
<dbReference type="PRINTS" id="PR00420">
    <property type="entry name" value="RNGMNOXGNASE"/>
</dbReference>
<dbReference type="InterPro" id="IPR036188">
    <property type="entry name" value="FAD/NAD-bd_sf"/>
</dbReference>
<evidence type="ECO:0000259" key="3">
    <source>
        <dbReference type="Pfam" id="PF22578"/>
    </source>
</evidence>
<dbReference type="PANTHER" id="PTHR42685">
    <property type="entry name" value="GERANYLGERANYL DIPHOSPHATE REDUCTASE"/>
    <property type="match status" value="1"/>
</dbReference>
<proteinExistence type="predicted"/>
<sequence length="460" mass="49982">MNARPRVRTPSASKAPAAAPPPGADDRDEAQVIVVGAGPGGSAAAFHLARHGVDVLLLEKSEFPREKVCGDGLTPRAVHQLVRMGVDTAAEGWSRNRGLRFVSNGRQLEVDWPETARFPGYGLTRTRHDFDDLLARRAAGAGARLRTLTKVTAPVCDRTGRVVGVRALAGTERREVTLTAPVVIAADGASARLALSLGLERRKDRPVGTAVRRYYRSPARHQDDYLESWLDLRRREDDRVLPGYGWIFPLGDGRVNVGLGVLNESRTGTGDTRRMMDDWLVRTPPEWGLREENADGPLRGAALPMGFNRVPHYLPGMMLIGDCGGMVNPCNGEGIPYAMEAGELAAEIAAQALVRPEGPRRERALAHYAQEINRRHGGYYRLGNAFSALMARPRFTSAVTQKAVKSPAVTRAMVRMLSNLTDDPAADATDLLMHVLVRAVSTAAPARHASARSNPRAVTR</sequence>
<name>A0A918NGY7_9ACTN</name>
<evidence type="ECO:0000313" key="5">
    <source>
        <dbReference type="Proteomes" id="UP000619244"/>
    </source>
</evidence>
<comment type="caution">
    <text evidence="4">The sequence shown here is derived from an EMBL/GenBank/DDBJ whole genome shotgun (WGS) entry which is preliminary data.</text>
</comment>
<feature type="region of interest" description="Disordered" evidence="1">
    <location>
        <begin position="1"/>
        <end position="27"/>
    </location>
</feature>
<dbReference type="NCBIfam" id="TIGR02032">
    <property type="entry name" value="GG-red-SF"/>
    <property type="match status" value="1"/>
</dbReference>
<dbReference type="Pfam" id="PF01494">
    <property type="entry name" value="FAD_binding_3"/>
    <property type="match status" value="1"/>
</dbReference>
<protein>
    <submittedName>
        <fullName evidence="4">Drug:proton antiporter</fullName>
    </submittedName>
</protein>
<dbReference type="InterPro" id="IPR002938">
    <property type="entry name" value="FAD-bd"/>
</dbReference>
<dbReference type="Gene3D" id="3.50.50.60">
    <property type="entry name" value="FAD/NAD(P)-binding domain"/>
    <property type="match status" value="1"/>
</dbReference>
<dbReference type="RefSeq" id="WP_190189986.1">
    <property type="nucleotide sequence ID" value="NZ_BMVU01000006.1"/>
</dbReference>
<accession>A0A918NGY7</accession>
<dbReference type="GO" id="GO:0071949">
    <property type="term" value="F:FAD binding"/>
    <property type="evidence" value="ECO:0007669"/>
    <property type="project" value="InterPro"/>
</dbReference>
<evidence type="ECO:0000313" key="4">
    <source>
        <dbReference type="EMBL" id="GGX66873.1"/>
    </source>
</evidence>
<dbReference type="Pfam" id="PF22578">
    <property type="entry name" value="GGR_cat"/>
    <property type="match status" value="1"/>
</dbReference>
<dbReference type="GO" id="GO:0016628">
    <property type="term" value="F:oxidoreductase activity, acting on the CH-CH group of donors, NAD or NADP as acceptor"/>
    <property type="evidence" value="ECO:0007669"/>
    <property type="project" value="InterPro"/>
</dbReference>
<reference evidence="4" key="1">
    <citation type="journal article" date="2014" name="Int. J. Syst. Evol. Microbiol.">
        <title>Complete genome sequence of Corynebacterium casei LMG S-19264T (=DSM 44701T), isolated from a smear-ripened cheese.</title>
        <authorList>
            <consortium name="US DOE Joint Genome Institute (JGI-PGF)"/>
            <person name="Walter F."/>
            <person name="Albersmeier A."/>
            <person name="Kalinowski J."/>
            <person name="Ruckert C."/>
        </authorList>
    </citation>
    <scope>NUCLEOTIDE SEQUENCE</scope>
    <source>
        <strain evidence="4">JCM 4790</strain>
    </source>
</reference>
<evidence type="ECO:0000256" key="1">
    <source>
        <dbReference type="SAM" id="MobiDB-lite"/>
    </source>
</evidence>
<gene>
    <name evidence="4" type="ORF">GCM10010358_21730</name>
</gene>
<evidence type="ECO:0000259" key="2">
    <source>
        <dbReference type="Pfam" id="PF01494"/>
    </source>
</evidence>
<dbReference type="EMBL" id="BMVU01000006">
    <property type="protein sequence ID" value="GGX66873.1"/>
    <property type="molecule type" value="Genomic_DNA"/>
</dbReference>
<dbReference type="PANTHER" id="PTHR42685:SF22">
    <property type="entry name" value="CONDITIONED MEDIUM FACTOR RECEPTOR 1"/>
    <property type="match status" value="1"/>
</dbReference>
<feature type="domain" description="FAD-binding" evidence="2">
    <location>
        <begin position="29"/>
        <end position="207"/>
    </location>
</feature>
<organism evidence="4 5">
    <name type="scientific">Streptomyces minutiscleroticus</name>
    <dbReference type="NCBI Taxonomy" id="68238"/>
    <lineage>
        <taxon>Bacteria</taxon>
        <taxon>Bacillati</taxon>
        <taxon>Actinomycetota</taxon>
        <taxon>Actinomycetes</taxon>
        <taxon>Kitasatosporales</taxon>
        <taxon>Streptomycetaceae</taxon>
        <taxon>Streptomyces</taxon>
    </lineage>
</organism>